<dbReference type="EMBL" id="BMHT01000017">
    <property type="protein sequence ID" value="GGF28674.1"/>
    <property type="molecule type" value="Genomic_DNA"/>
</dbReference>
<accession>A0ABQ1UYT1</accession>
<dbReference type="Proteomes" id="UP000632273">
    <property type="component" value="Unassembled WGS sequence"/>
</dbReference>
<comment type="caution">
    <text evidence="2">The sequence shown here is derived from an EMBL/GenBank/DDBJ whole genome shotgun (WGS) entry which is preliminary data.</text>
</comment>
<keyword evidence="1" id="KW-0732">Signal</keyword>
<proteinExistence type="predicted"/>
<evidence type="ECO:0000313" key="2">
    <source>
        <dbReference type="EMBL" id="GGF28674.1"/>
    </source>
</evidence>
<feature type="chain" id="PRO_5047123930" description="Lipocalin-like domain-containing protein" evidence="1">
    <location>
        <begin position="22"/>
        <end position="138"/>
    </location>
</feature>
<evidence type="ECO:0008006" key="4">
    <source>
        <dbReference type="Google" id="ProtNLM"/>
    </source>
</evidence>
<feature type="signal peptide" evidence="1">
    <location>
        <begin position="1"/>
        <end position="21"/>
    </location>
</feature>
<protein>
    <recommendedName>
        <fullName evidence="4">Lipocalin-like domain-containing protein</fullName>
    </recommendedName>
</protein>
<reference evidence="3" key="1">
    <citation type="journal article" date="2019" name="Int. J. Syst. Evol. Microbiol.">
        <title>The Global Catalogue of Microorganisms (GCM) 10K type strain sequencing project: providing services to taxonomists for standard genome sequencing and annotation.</title>
        <authorList>
            <consortium name="The Broad Institute Genomics Platform"/>
            <consortium name="The Broad Institute Genome Sequencing Center for Infectious Disease"/>
            <person name="Wu L."/>
            <person name="Ma J."/>
        </authorList>
    </citation>
    <scope>NUCLEOTIDE SEQUENCE [LARGE SCALE GENOMIC DNA]</scope>
    <source>
        <strain evidence="3">CGMCC 1.15197</strain>
    </source>
</reference>
<sequence>MPRLFSFLLCSLLLTGIAACHQNDPEPTLQGSWTVASRTYYYCDQAGKVLRTDVSGSLATTYRAQISADTIAYYAIAFSPAYRESAQAYTRQGDKLRHPYGEPTQLRKLTGHTLVLFNQGSSGAAGTYRIDYETTLTR</sequence>
<evidence type="ECO:0000313" key="3">
    <source>
        <dbReference type="Proteomes" id="UP000632273"/>
    </source>
</evidence>
<dbReference type="PROSITE" id="PS51257">
    <property type="entry name" value="PROKAR_LIPOPROTEIN"/>
    <property type="match status" value="1"/>
</dbReference>
<evidence type="ECO:0000256" key="1">
    <source>
        <dbReference type="SAM" id="SignalP"/>
    </source>
</evidence>
<organism evidence="2 3">
    <name type="scientific">Hymenobacter cavernae</name>
    <dbReference type="NCBI Taxonomy" id="2044852"/>
    <lineage>
        <taxon>Bacteria</taxon>
        <taxon>Pseudomonadati</taxon>
        <taxon>Bacteroidota</taxon>
        <taxon>Cytophagia</taxon>
        <taxon>Cytophagales</taxon>
        <taxon>Hymenobacteraceae</taxon>
        <taxon>Hymenobacter</taxon>
    </lineage>
</organism>
<name>A0ABQ1UYT1_9BACT</name>
<keyword evidence="3" id="KW-1185">Reference proteome</keyword>
<gene>
    <name evidence="2" type="ORF">GCM10011383_45510</name>
</gene>
<dbReference type="RefSeq" id="WP_188816405.1">
    <property type="nucleotide sequence ID" value="NZ_BMHT01000017.1"/>
</dbReference>